<proteinExistence type="predicted"/>
<name>A0AAE3R7W3_9BACT</name>
<evidence type="ECO:0000313" key="2">
    <source>
        <dbReference type="Proteomes" id="UP001232063"/>
    </source>
</evidence>
<dbReference type="RefSeq" id="WP_314517374.1">
    <property type="nucleotide sequence ID" value="NZ_JASJOU010000016.1"/>
</dbReference>
<evidence type="ECO:0008006" key="3">
    <source>
        <dbReference type="Google" id="ProtNLM"/>
    </source>
</evidence>
<dbReference type="EMBL" id="JASJOU010000016">
    <property type="protein sequence ID" value="MDJ1505379.1"/>
    <property type="molecule type" value="Genomic_DNA"/>
</dbReference>
<dbReference type="SUPFAM" id="SSF56925">
    <property type="entry name" value="OMPA-like"/>
    <property type="match status" value="1"/>
</dbReference>
<dbReference type="Gene3D" id="2.40.160.20">
    <property type="match status" value="1"/>
</dbReference>
<accession>A0AAE3R7W3</accession>
<evidence type="ECO:0000313" key="1">
    <source>
        <dbReference type="EMBL" id="MDJ1505379.1"/>
    </source>
</evidence>
<dbReference type="Proteomes" id="UP001232063">
    <property type="component" value="Unassembled WGS sequence"/>
</dbReference>
<reference evidence="1" key="1">
    <citation type="submission" date="2023-05" db="EMBL/GenBank/DDBJ databases">
        <authorList>
            <person name="Zhang X."/>
        </authorList>
    </citation>
    <scope>NUCLEOTIDE SEQUENCE</scope>
    <source>
        <strain evidence="1">BD1B2-1</strain>
    </source>
</reference>
<gene>
    <name evidence="1" type="ORF">QNI22_32285</name>
</gene>
<keyword evidence="2" id="KW-1185">Reference proteome</keyword>
<protein>
    <recommendedName>
        <fullName evidence="3">Outer membrane protein beta-barrel domain-containing protein</fullName>
    </recommendedName>
</protein>
<organism evidence="1 2">
    <name type="scientific">Xanthocytophaga agilis</name>
    <dbReference type="NCBI Taxonomy" id="3048010"/>
    <lineage>
        <taxon>Bacteria</taxon>
        <taxon>Pseudomonadati</taxon>
        <taxon>Bacteroidota</taxon>
        <taxon>Cytophagia</taxon>
        <taxon>Cytophagales</taxon>
        <taxon>Rhodocytophagaceae</taxon>
        <taxon>Xanthocytophaga</taxon>
    </lineage>
</organism>
<sequence length="253" mass="28603">MKAKVLFFVLLLLPTFWSISYGQFFADLETGIVFSSPYNQVRAPGKTGTQVDLSKDLQQQKAWFYRVRLGYTLGKRHKISLLAAPLSVKSDGTLDKNVSYNGELYQQGKSTEGTFIFDTYRFTYSYDIIHENRFRLGVGATALLRNASVRLQNPTTNTAYDNRGIVPLLHYDLWWNPTRRLLILSEADGSYANAGQAFDVFAGIGYRFTPIVSAKAGYRVIQGGTRGDNVYISSWLDFASVGLTIDWRQKEDK</sequence>
<comment type="caution">
    <text evidence="1">The sequence shown here is derived from an EMBL/GenBank/DDBJ whole genome shotgun (WGS) entry which is preliminary data.</text>
</comment>
<dbReference type="AlphaFoldDB" id="A0AAE3R7W3"/>
<dbReference type="InterPro" id="IPR011250">
    <property type="entry name" value="OMP/PagP_B-barrel"/>
</dbReference>